<sequence>MVTIFVEGSSDKDFLELYIKYLKNNGYIRNESNYKIEQVGGKDKLFEYKNKIKKTNGKYVIVFDTDLDYNDSINNIKNQFEISDDDNIFLFPNNSDTGDLETLLEKIAIYRDVLNCFDSYEKCIDGLKNNNPKINTPAKKSKVYSYMHAFGFKNTIRKIEKFDLAQYVNFDDDYLNDLKLFLIKFLK</sequence>
<keyword evidence="2" id="KW-1185">Reference proteome</keyword>
<evidence type="ECO:0000313" key="2">
    <source>
        <dbReference type="Proteomes" id="UP000001803"/>
    </source>
</evidence>
<reference evidence="1 2" key="1">
    <citation type="journal article" date="2009" name="PLoS ONE">
        <title>Genome sequence of the pathogenic intestinal spirochete Brachyspira hyodysenteriae reveals adaptations to its lifestyle in the porcine large intestine.</title>
        <authorList>
            <person name="Bellgard M.I."/>
            <person name="Wanchanthuek P."/>
            <person name="La T."/>
            <person name="Ryan K."/>
            <person name="Moolhuijzen P."/>
            <person name="Albertyn Z."/>
            <person name="Shaban B."/>
            <person name="Motro Y."/>
            <person name="Dunn D.S."/>
            <person name="Schibeci D."/>
            <person name="Hunter A."/>
            <person name="Barrero R."/>
            <person name="Phillips N.D."/>
            <person name="Hampson D.J."/>
        </authorList>
    </citation>
    <scope>NUCLEOTIDE SEQUENCE [LARGE SCALE GENOMIC DNA]</scope>
    <source>
        <strain evidence="2">ATCC 49526 / WA1</strain>
    </source>
</reference>
<dbReference type="STRING" id="565034.BHWA1_01800"/>
<accession>A0A3B6VGP0</accession>
<dbReference type="RefSeq" id="WP_012671304.1">
    <property type="nucleotide sequence ID" value="NC_012225.1"/>
</dbReference>
<dbReference type="KEGG" id="bhy:BHWA1_01800"/>
<dbReference type="InterPro" id="IPR024508">
    <property type="entry name" value="DUF3226"/>
</dbReference>
<protein>
    <recommendedName>
        <fullName evidence="3">DUF4435 domain-containing protein</fullName>
    </recommendedName>
</protein>
<organism evidence="1 2">
    <name type="scientific">Brachyspira hyodysenteriae (strain ATCC 49526 / WA1)</name>
    <dbReference type="NCBI Taxonomy" id="565034"/>
    <lineage>
        <taxon>Bacteria</taxon>
        <taxon>Pseudomonadati</taxon>
        <taxon>Spirochaetota</taxon>
        <taxon>Spirochaetia</taxon>
        <taxon>Brachyspirales</taxon>
        <taxon>Brachyspiraceae</taxon>
        <taxon>Brachyspira</taxon>
    </lineage>
</organism>
<dbReference type="AlphaFoldDB" id="A0A3B6VGP0"/>
<proteinExistence type="predicted"/>
<dbReference type="Proteomes" id="UP000001803">
    <property type="component" value="Chromosome"/>
</dbReference>
<gene>
    <name evidence="1" type="ordered locus">BHWA1_01800</name>
</gene>
<name>A0A3B6VGP0_BRAHW</name>
<evidence type="ECO:0008006" key="3">
    <source>
        <dbReference type="Google" id="ProtNLM"/>
    </source>
</evidence>
<dbReference type="EMBL" id="CP001357">
    <property type="protein sequence ID" value="ACN84264.1"/>
    <property type="molecule type" value="Genomic_DNA"/>
</dbReference>
<dbReference type="Pfam" id="PF11536">
    <property type="entry name" value="DUF3226"/>
    <property type="match status" value="1"/>
</dbReference>
<dbReference type="GeneID" id="63962897"/>
<evidence type="ECO:0000313" key="1">
    <source>
        <dbReference type="EMBL" id="ACN84264.1"/>
    </source>
</evidence>